<gene>
    <name evidence="2" type="ORF">GQS65_02105</name>
</gene>
<comment type="caution">
    <text evidence="2">The sequence shown here is derived from an EMBL/GenBank/DDBJ whole genome shotgun (WGS) entry which is preliminary data.</text>
</comment>
<sequence>MKVGVVGANGSVGMELSVLLEAAGVTVVPVVRTSFAGAFLDEQGFDVRVGDVTDSDDADRLLGDVDVVVVSARTSIESNSPSEVERINEAIVTGAVSGSPADATAVLFSSVAVFQLSEGFNFYGEMKRHEETVFEEHCEETGRDGYVLRLGHVLGPQQNWTDQLVAGVEGRDHLSVAADAERPSNVLHTVTLRETVLACARASSEDGTSDTARPGPEPGTYTCVNRPQWTWRDVFEFYADSECDLRFLGSSSGDASLVEQALAAGYGLVNPRPGRLYSALKYAPDSVYYRLRSEYYERTMRGAVGDLTGRSAFELPVFAFESAPGPTVTAVPTTRTSIRETDALAEAFAGRRTLRE</sequence>
<dbReference type="RefSeq" id="WP_158203021.1">
    <property type="nucleotide sequence ID" value="NZ_WSZK01000006.1"/>
</dbReference>
<proteinExistence type="predicted"/>
<dbReference type="AlphaFoldDB" id="A0A6B0GME1"/>
<keyword evidence="3" id="KW-1185">Reference proteome</keyword>
<dbReference type="InterPro" id="IPR001509">
    <property type="entry name" value="Epimerase_deHydtase"/>
</dbReference>
<evidence type="ECO:0000313" key="3">
    <source>
        <dbReference type="Proteomes" id="UP000451471"/>
    </source>
</evidence>
<feature type="domain" description="NAD-dependent epimerase/dehydratase" evidence="1">
    <location>
        <begin position="5"/>
        <end position="157"/>
    </location>
</feature>
<dbReference type="EMBL" id="WSZK01000006">
    <property type="protein sequence ID" value="MWG33295.1"/>
    <property type="molecule type" value="Genomic_DNA"/>
</dbReference>
<reference evidence="2 3" key="1">
    <citation type="submission" date="2019-12" db="EMBL/GenBank/DDBJ databases">
        <title>Halocatena pleomorpha gen. nov. sp. nov., an extremely halophilic archaeon of family Halobacteriaceae isolated from saltpan soil.</title>
        <authorList>
            <person name="Pal Y."/>
            <person name="Verma A."/>
            <person name="Krishnamurthi S."/>
            <person name="Kumar P."/>
        </authorList>
    </citation>
    <scope>NUCLEOTIDE SEQUENCE [LARGE SCALE GENOMIC DNA]</scope>
    <source>
        <strain evidence="2 3">JCM 16495</strain>
    </source>
</reference>
<accession>A0A6B0GME1</accession>
<organism evidence="2 3">
    <name type="scientific">Halomarina oriensis</name>
    <dbReference type="NCBI Taxonomy" id="671145"/>
    <lineage>
        <taxon>Archaea</taxon>
        <taxon>Methanobacteriati</taxon>
        <taxon>Methanobacteriota</taxon>
        <taxon>Stenosarchaea group</taxon>
        <taxon>Halobacteria</taxon>
        <taxon>Halobacteriales</taxon>
        <taxon>Natronomonadaceae</taxon>
        <taxon>Halomarina</taxon>
    </lineage>
</organism>
<name>A0A6B0GME1_9EURY</name>
<dbReference type="Gene3D" id="3.40.50.720">
    <property type="entry name" value="NAD(P)-binding Rossmann-like Domain"/>
    <property type="match status" value="1"/>
</dbReference>
<protein>
    <submittedName>
        <fullName evidence="2">NAD(P)H-binding protein</fullName>
    </submittedName>
</protein>
<dbReference type="Proteomes" id="UP000451471">
    <property type="component" value="Unassembled WGS sequence"/>
</dbReference>
<dbReference type="OrthoDB" id="386621at2157"/>
<evidence type="ECO:0000259" key="1">
    <source>
        <dbReference type="Pfam" id="PF01370"/>
    </source>
</evidence>
<dbReference type="InterPro" id="IPR036291">
    <property type="entry name" value="NAD(P)-bd_dom_sf"/>
</dbReference>
<dbReference type="Pfam" id="PF01370">
    <property type="entry name" value="Epimerase"/>
    <property type="match status" value="1"/>
</dbReference>
<evidence type="ECO:0000313" key="2">
    <source>
        <dbReference type="EMBL" id="MWG33295.1"/>
    </source>
</evidence>
<dbReference type="SUPFAM" id="SSF51735">
    <property type="entry name" value="NAD(P)-binding Rossmann-fold domains"/>
    <property type="match status" value="1"/>
</dbReference>